<accession>A0A4C1ZNI8</accession>
<dbReference type="Proteomes" id="UP000299102">
    <property type="component" value="Unassembled WGS sequence"/>
</dbReference>
<evidence type="ECO:0000313" key="3">
    <source>
        <dbReference type="Proteomes" id="UP000299102"/>
    </source>
</evidence>
<comment type="caution">
    <text evidence="2">The sequence shown here is derived from an EMBL/GenBank/DDBJ whole genome shotgun (WGS) entry which is preliminary data.</text>
</comment>
<dbReference type="EMBL" id="BGZK01001906">
    <property type="protein sequence ID" value="GBP88105.1"/>
    <property type="molecule type" value="Genomic_DNA"/>
</dbReference>
<feature type="region of interest" description="Disordered" evidence="1">
    <location>
        <begin position="71"/>
        <end position="96"/>
    </location>
</feature>
<organism evidence="2 3">
    <name type="scientific">Eumeta variegata</name>
    <name type="common">Bagworm moth</name>
    <name type="synonym">Eumeta japonica</name>
    <dbReference type="NCBI Taxonomy" id="151549"/>
    <lineage>
        <taxon>Eukaryota</taxon>
        <taxon>Metazoa</taxon>
        <taxon>Ecdysozoa</taxon>
        <taxon>Arthropoda</taxon>
        <taxon>Hexapoda</taxon>
        <taxon>Insecta</taxon>
        <taxon>Pterygota</taxon>
        <taxon>Neoptera</taxon>
        <taxon>Endopterygota</taxon>
        <taxon>Lepidoptera</taxon>
        <taxon>Glossata</taxon>
        <taxon>Ditrysia</taxon>
        <taxon>Tineoidea</taxon>
        <taxon>Psychidae</taxon>
        <taxon>Oiketicinae</taxon>
        <taxon>Eumeta</taxon>
    </lineage>
</organism>
<name>A0A4C1ZNI8_EUMVA</name>
<feature type="region of interest" description="Disordered" evidence="1">
    <location>
        <begin position="193"/>
        <end position="236"/>
    </location>
</feature>
<proteinExistence type="predicted"/>
<protein>
    <submittedName>
        <fullName evidence="2">Uncharacterized protein</fullName>
    </submittedName>
</protein>
<reference evidence="2 3" key="1">
    <citation type="journal article" date="2019" name="Commun. Biol.">
        <title>The bagworm genome reveals a unique fibroin gene that provides high tensile strength.</title>
        <authorList>
            <person name="Kono N."/>
            <person name="Nakamura H."/>
            <person name="Ohtoshi R."/>
            <person name="Tomita M."/>
            <person name="Numata K."/>
            <person name="Arakawa K."/>
        </authorList>
    </citation>
    <scope>NUCLEOTIDE SEQUENCE [LARGE SCALE GENOMIC DNA]</scope>
</reference>
<dbReference type="AlphaFoldDB" id="A0A4C1ZNI8"/>
<sequence>MPEIGAMMRAIELQRLVENKVTEWRERSARVMSAGAGAGGGGGMAASYQSSNFRRYTNHRKNSAEIKRIIAKYSRRDERPREPSPPPARPPRNKKLKYSHSEDNLAAMDLGQVPRFQPEPPPRFHYTRSKYNAKSCEDLTAFVDVERSNRSKNFEENSIMNARHPQPRDRPNSCAVSEGVYRDSKYDDFDIRDDPKFVTSTPIPHRRNRHDSELLSDSDRKRDKYSELKKGSSEPNILSVSAKTTASTNTLDAKKKWTILKQPFKKGTFDCLVLWKRRKTRVEPTRFQIDYSQRNKKAGRRIVTKRRSDVRMDDEDIEREGEEVCECASACARPCLCAQKRNTKIVAGSFRDSLQDQPLVRFLYDFQGANDLSSHREWQDNSPPTGTCKFRAVISVLPDC</sequence>
<feature type="compositionally biased region" description="Basic and acidic residues" evidence="1">
    <location>
        <begin position="210"/>
        <end position="232"/>
    </location>
</feature>
<gene>
    <name evidence="2" type="ORF">EVAR_64581_1</name>
</gene>
<evidence type="ECO:0000256" key="1">
    <source>
        <dbReference type="SAM" id="MobiDB-lite"/>
    </source>
</evidence>
<feature type="compositionally biased region" description="Basic and acidic residues" evidence="1">
    <location>
        <begin position="71"/>
        <end position="82"/>
    </location>
</feature>
<feature type="region of interest" description="Disordered" evidence="1">
    <location>
        <begin position="154"/>
        <end position="175"/>
    </location>
</feature>
<keyword evidence="3" id="KW-1185">Reference proteome</keyword>
<dbReference type="OrthoDB" id="7370573at2759"/>
<evidence type="ECO:0000313" key="2">
    <source>
        <dbReference type="EMBL" id="GBP88105.1"/>
    </source>
</evidence>